<organism evidence="3 4">
    <name type="scientific">Bifidobacterium pseudolongum</name>
    <dbReference type="NCBI Taxonomy" id="1694"/>
    <lineage>
        <taxon>Bacteria</taxon>
        <taxon>Bacillati</taxon>
        <taxon>Actinomycetota</taxon>
        <taxon>Actinomycetes</taxon>
        <taxon>Bifidobacteriales</taxon>
        <taxon>Bifidobacteriaceae</taxon>
        <taxon>Bifidobacterium</taxon>
    </lineage>
</organism>
<reference evidence="3 4" key="1">
    <citation type="submission" date="2019-04" db="EMBL/GenBank/DDBJ databases">
        <title>Microbes associate with the intestines of laboratory mice.</title>
        <authorList>
            <person name="Navarre W."/>
            <person name="Wong E."/>
            <person name="Huang K.C."/>
            <person name="Tropini C."/>
            <person name="Ng K."/>
            <person name="Yu B."/>
        </authorList>
    </citation>
    <scope>NUCLEOTIDE SEQUENCE [LARGE SCALE GENOMIC DNA]</scope>
    <source>
        <strain evidence="3 4">NM87_A27A</strain>
    </source>
</reference>
<dbReference type="InterPro" id="IPR002711">
    <property type="entry name" value="HNH"/>
</dbReference>
<proteinExistence type="predicted"/>
<dbReference type="AlphaFoldDB" id="A0A4S4FDA3"/>
<gene>
    <name evidence="3" type="ORF">E5991_00305</name>
</gene>
<protein>
    <submittedName>
        <fullName evidence="3">HNH endonuclease</fullName>
    </submittedName>
</protein>
<dbReference type="GO" id="GO:0003676">
    <property type="term" value="F:nucleic acid binding"/>
    <property type="evidence" value="ECO:0007669"/>
    <property type="project" value="InterPro"/>
</dbReference>
<dbReference type="Gene3D" id="1.10.30.50">
    <property type="match status" value="1"/>
</dbReference>
<dbReference type="GO" id="GO:0008270">
    <property type="term" value="F:zinc ion binding"/>
    <property type="evidence" value="ECO:0007669"/>
    <property type="project" value="InterPro"/>
</dbReference>
<keyword evidence="3" id="KW-0255">Endonuclease</keyword>
<dbReference type="CDD" id="cd00085">
    <property type="entry name" value="HNHc"/>
    <property type="match status" value="1"/>
</dbReference>
<keyword evidence="3" id="KW-0378">Hydrolase</keyword>
<feature type="region of interest" description="Disordered" evidence="1">
    <location>
        <begin position="1"/>
        <end position="73"/>
    </location>
</feature>
<name>A0A4S4FDA3_9BIFI</name>
<dbReference type="GO" id="GO:0004519">
    <property type="term" value="F:endonuclease activity"/>
    <property type="evidence" value="ECO:0007669"/>
    <property type="project" value="UniProtKB-KW"/>
</dbReference>
<dbReference type="InterPro" id="IPR003615">
    <property type="entry name" value="HNH_nuc"/>
</dbReference>
<dbReference type="EMBL" id="SSTF01000001">
    <property type="protein sequence ID" value="THG28043.1"/>
    <property type="molecule type" value="Genomic_DNA"/>
</dbReference>
<accession>A0A4S4FDA3</accession>
<evidence type="ECO:0000313" key="4">
    <source>
        <dbReference type="Proteomes" id="UP000306798"/>
    </source>
</evidence>
<feature type="region of interest" description="Disordered" evidence="1">
    <location>
        <begin position="152"/>
        <end position="172"/>
    </location>
</feature>
<dbReference type="RefSeq" id="WP_136510827.1">
    <property type="nucleotide sequence ID" value="NZ_SSTF01000001.1"/>
</dbReference>
<evidence type="ECO:0000256" key="1">
    <source>
        <dbReference type="SAM" id="MobiDB-lite"/>
    </source>
</evidence>
<feature type="compositionally biased region" description="Polar residues" evidence="1">
    <location>
        <begin position="1"/>
        <end position="12"/>
    </location>
</feature>
<feature type="domain" description="HNH nuclease" evidence="2">
    <location>
        <begin position="72"/>
        <end position="130"/>
    </location>
</feature>
<keyword evidence="3" id="KW-0540">Nuclease</keyword>
<sequence length="172" mass="20207">MGSPNTHPSPYRNTPRGAVQFTTPFPLQQAHPRDHSRKRHNHRRNTRPQHTTHQGDPHEQQPRYQHVNRQRQRQRWKAQALPCAICGQAIDYTLKAPHPYSFVIDEIIPLKHGGTLTYDNQEPAHWWCNRIKSTHSLTWARRKVHELIQQGNAPQHDHNHTTTPIAPSHWFD</sequence>
<dbReference type="SMART" id="SM00507">
    <property type="entry name" value="HNHc"/>
    <property type="match status" value="1"/>
</dbReference>
<comment type="caution">
    <text evidence="3">The sequence shown here is derived from an EMBL/GenBank/DDBJ whole genome shotgun (WGS) entry which is preliminary data.</text>
</comment>
<dbReference type="Proteomes" id="UP000306798">
    <property type="component" value="Unassembled WGS sequence"/>
</dbReference>
<feature type="compositionally biased region" description="Basic residues" evidence="1">
    <location>
        <begin position="34"/>
        <end position="47"/>
    </location>
</feature>
<dbReference type="Pfam" id="PF01844">
    <property type="entry name" value="HNH"/>
    <property type="match status" value="1"/>
</dbReference>
<evidence type="ECO:0000313" key="3">
    <source>
        <dbReference type="EMBL" id="THG28043.1"/>
    </source>
</evidence>
<evidence type="ECO:0000259" key="2">
    <source>
        <dbReference type="SMART" id="SM00507"/>
    </source>
</evidence>